<reference evidence="5 6" key="1">
    <citation type="submission" date="2018-01" db="EMBL/GenBank/DDBJ databases">
        <title>Genomic Encyclopedia of Type Strains, Phase III (KMG-III): the genomes of soil and plant-associated and newly described type strains.</title>
        <authorList>
            <person name="Whitman W."/>
        </authorList>
    </citation>
    <scope>NUCLEOTIDE SEQUENCE [LARGE SCALE GENOMIC DNA]</scope>
    <source>
        <strain evidence="5 6">1131</strain>
    </source>
</reference>
<dbReference type="InterPro" id="IPR015991">
    <property type="entry name" value="TatD/YcfH-like"/>
</dbReference>
<dbReference type="SUPFAM" id="SSF51556">
    <property type="entry name" value="Metallo-dependent hydrolases"/>
    <property type="match status" value="1"/>
</dbReference>
<dbReference type="PROSITE" id="PS01090">
    <property type="entry name" value="TATD_2"/>
    <property type="match status" value="1"/>
</dbReference>
<dbReference type="GO" id="GO:0016788">
    <property type="term" value="F:hydrolase activity, acting on ester bonds"/>
    <property type="evidence" value="ECO:0007669"/>
    <property type="project" value="InterPro"/>
</dbReference>
<feature type="binding site" evidence="4">
    <location>
        <position position="6"/>
    </location>
    <ligand>
        <name>a divalent metal cation</name>
        <dbReference type="ChEBI" id="CHEBI:60240"/>
        <label>1</label>
    </ligand>
</feature>
<evidence type="ECO:0000313" key="6">
    <source>
        <dbReference type="Proteomes" id="UP000236919"/>
    </source>
</evidence>
<name>A0A2S4MKS6_9HYPH</name>
<dbReference type="RefSeq" id="WP_103716825.1">
    <property type="nucleotide sequence ID" value="NZ_PQFZ01000002.1"/>
</dbReference>
<keyword evidence="2 4" id="KW-0479">Metal-binding</keyword>
<evidence type="ECO:0000256" key="1">
    <source>
        <dbReference type="ARBA" id="ARBA00009275"/>
    </source>
</evidence>
<protein>
    <submittedName>
        <fullName evidence="5">TatD DNase family protein</fullName>
    </submittedName>
</protein>
<feature type="binding site" evidence="4">
    <location>
        <position position="92"/>
    </location>
    <ligand>
        <name>a divalent metal cation</name>
        <dbReference type="ChEBI" id="CHEBI:60240"/>
        <label>1</label>
    </ligand>
</feature>
<dbReference type="FunFam" id="3.20.20.140:FF:000005">
    <property type="entry name" value="TatD family hydrolase"/>
    <property type="match status" value="1"/>
</dbReference>
<gene>
    <name evidence="5" type="ORF">CYD53_102166</name>
</gene>
<dbReference type="GO" id="GO:0005829">
    <property type="term" value="C:cytosol"/>
    <property type="evidence" value="ECO:0007669"/>
    <property type="project" value="TreeGrafter"/>
</dbReference>
<dbReference type="GO" id="GO:0004536">
    <property type="term" value="F:DNA nuclease activity"/>
    <property type="evidence" value="ECO:0007669"/>
    <property type="project" value="InterPro"/>
</dbReference>
<feature type="binding site" evidence="4">
    <location>
        <position position="128"/>
    </location>
    <ligand>
        <name>a divalent metal cation</name>
        <dbReference type="ChEBI" id="CHEBI:60240"/>
        <label>2</label>
    </ligand>
</feature>
<dbReference type="AlphaFoldDB" id="A0A2S4MKS6"/>
<dbReference type="EMBL" id="PQFZ01000002">
    <property type="protein sequence ID" value="POR55281.1"/>
    <property type="molecule type" value="Genomic_DNA"/>
</dbReference>
<feature type="binding site" evidence="4">
    <location>
        <position position="8"/>
    </location>
    <ligand>
        <name>a divalent metal cation</name>
        <dbReference type="ChEBI" id="CHEBI:60240"/>
        <label>1</label>
    </ligand>
</feature>
<evidence type="ECO:0000256" key="4">
    <source>
        <dbReference type="PIRSR" id="PIRSR005902-1"/>
    </source>
</evidence>
<comment type="caution">
    <text evidence="5">The sequence shown here is derived from an EMBL/GenBank/DDBJ whole genome shotgun (WGS) entry which is preliminary data.</text>
</comment>
<dbReference type="GO" id="GO:0046872">
    <property type="term" value="F:metal ion binding"/>
    <property type="evidence" value="ECO:0007669"/>
    <property type="project" value="UniProtKB-KW"/>
</dbReference>
<feature type="binding site" evidence="4">
    <location>
        <position position="154"/>
    </location>
    <ligand>
        <name>a divalent metal cation</name>
        <dbReference type="ChEBI" id="CHEBI:60240"/>
        <label>2</label>
    </ligand>
</feature>
<organism evidence="5 6">
    <name type="scientific">Bosea psychrotolerans</name>
    <dbReference type="NCBI Taxonomy" id="1871628"/>
    <lineage>
        <taxon>Bacteria</taxon>
        <taxon>Pseudomonadati</taxon>
        <taxon>Pseudomonadota</taxon>
        <taxon>Alphaproteobacteria</taxon>
        <taxon>Hyphomicrobiales</taxon>
        <taxon>Boseaceae</taxon>
        <taxon>Bosea</taxon>
    </lineage>
</organism>
<dbReference type="PANTHER" id="PTHR46124:SF2">
    <property type="entry name" value="D-AMINOACYL-TRNA DEACYLASE"/>
    <property type="match status" value="1"/>
</dbReference>
<dbReference type="PANTHER" id="PTHR46124">
    <property type="entry name" value="D-AMINOACYL-TRNA DEACYLASE"/>
    <property type="match status" value="1"/>
</dbReference>
<dbReference type="Proteomes" id="UP000236919">
    <property type="component" value="Unassembled WGS sequence"/>
</dbReference>
<dbReference type="InterPro" id="IPR018228">
    <property type="entry name" value="DNase_TatD-rel_CS"/>
</dbReference>
<comment type="similarity">
    <text evidence="1">Belongs to the metallo-dependent hydrolases superfamily. TatD-type hydrolase family.</text>
</comment>
<evidence type="ECO:0000313" key="5">
    <source>
        <dbReference type="EMBL" id="POR55281.1"/>
    </source>
</evidence>
<evidence type="ECO:0000256" key="2">
    <source>
        <dbReference type="ARBA" id="ARBA00022723"/>
    </source>
</evidence>
<keyword evidence="3" id="KW-0378">Hydrolase</keyword>
<dbReference type="OrthoDB" id="9810005at2"/>
<dbReference type="PROSITE" id="PS01137">
    <property type="entry name" value="TATD_1"/>
    <property type="match status" value="1"/>
</dbReference>
<dbReference type="Pfam" id="PF01026">
    <property type="entry name" value="TatD_DNase"/>
    <property type="match status" value="1"/>
</dbReference>
<dbReference type="PIRSF" id="PIRSF005902">
    <property type="entry name" value="DNase_TatD"/>
    <property type="match status" value="1"/>
</dbReference>
<dbReference type="NCBIfam" id="TIGR00010">
    <property type="entry name" value="YchF/TatD family DNA exonuclease"/>
    <property type="match status" value="1"/>
</dbReference>
<dbReference type="CDD" id="cd01310">
    <property type="entry name" value="TatD_DNAse"/>
    <property type="match status" value="1"/>
</dbReference>
<evidence type="ECO:0000256" key="3">
    <source>
        <dbReference type="ARBA" id="ARBA00022801"/>
    </source>
</evidence>
<sequence length="270" mass="29570">MLIDTHCHLDFPDFTEELDAFVARAEAAGVGRMVTISTRVARFPAYAAIAERFPSVWCSVGTHPHGAHEELDVTAEQLVALSRHPRCVAIGEAGLDYHYDKSPREAQAQGLRTHIAAARMTQLPLVIHARQADDDMIAILREEMGKGAFPAILHCFTAGEALALAGVEMGLYVSFSGILTFKTSEELRRIARLVPSDRLLVETDAPYLAPVPFRGKRNEPSYVVETVKVLGEAIGVGFDEIAALTTANARRCYWKMDHAAPLAQPLAQRP</sequence>
<accession>A0A2S4MKS6</accession>
<keyword evidence="6" id="KW-1185">Reference proteome</keyword>
<feature type="binding site" evidence="4">
    <location>
        <position position="204"/>
    </location>
    <ligand>
        <name>a divalent metal cation</name>
        <dbReference type="ChEBI" id="CHEBI:60240"/>
        <label>1</label>
    </ligand>
</feature>
<dbReference type="InterPro" id="IPR032466">
    <property type="entry name" value="Metal_Hydrolase"/>
</dbReference>
<dbReference type="Gene3D" id="3.20.20.140">
    <property type="entry name" value="Metal-dependent hydrolases"/>
    <property type="match status" value="1"/>
</dbReference>
<proteinExistence type="inferred from homology"/>
<dbReference type="InterPro" id="IPR001130">
    <property type="entry name" value="TatD-like"/>
</dbReference>